<dbReference type="OrthoDB" id="3660806at2"/>
<dbReference type="AlphaFoldDB" id="A0A2S6GMP2"/>
<keyword evidence="3" id="KW-0804">Transcription</keyword>
<evidence type="ECO:0000256" key="1">
    <source>
        <dbReference type="ARBA" id="ARBA00023015"/>
    </source>
</evidence>
<dbReference type="GO" id="GO:0006355">
    <property type="term" value="P:regulation of DNA-templated transcription"/>
    <property type="evidence" value="ECO:0007669"/>
    <property type="project" value="InterPro"/>
</dbReference>
<dbReference type="Pfam" id="PF00196">
    <property type="entry name" value="GerE"/>
    <property type="match status" value="1"/>
</dbReference>
<reference evidence="5 6" key="1">
    <citation type="submission" date="2018-02" db="EMBL/GenBank/DDBJ databases">
        <title>Genomic Encyclopedia of Archaeal and Bacterial Type Strains, Phase II (KMG-II): from individual species to whole genera.</title>
        <authorList>
            <person name="Goeker M."/>
        </authorList>
    </citation>
    <scope>NUCLEOTIDE SEQUENCE [LARGE SCALE GENOMIC DNA]</scope>
    <source>
        <strain evidence="5 6">YU 961-1</strain>
    </source>
</reference>
<dbReference type="PANTHER" id="PTHR44688:SF16">
    <property type="entry name" value="DNA-BINDING TRANSCRIPTIONAL ACTIVATOR DEVR_DOSR"/>
    <property type="match status" value="1"/>
</dbReference>
<dbReference type="SUPFAM" id="SSF46894">
    <property type="entry name" value="C-terminal effector domain of the bipartite response regulators"/>
    <property type="match status" value="1"/>
</dbReference>
<keyword evidence="2" id="KW-0238">DNA-binding</keyword>
<dbReference type="PROSITE" id="PS00622">
    <property type="entry name" value="HTH_LUXR_1"/>
    <property type="match status" value="1"/>
</dbReference>
<accession>A0A2S6GMP2</accession>
<sequence>MDPAFVSSAVRIGAALGTSADVEWEEVFDAITSAVPDTCAAQVTGWDPVARGFVVLAERGYTRSISQDLAHELPRTRWGGLLFDSDVPLLMDDAPHNFRDSPHYQENLRPAGLEDGLSAALRLGTHRVVGILHLNASTQKSFGERTRAFIGELEKTLARRVDPLRNPRFEAWFGPEWTASHLVPGGAPLPLADRLPSPLADDPRIQALSAAFNDLDVGTVAFLWPGPDGWYRVRLLRVIDGVRTGVIVASAPYENALSLTAREVDVATGIVAGLSNQSIAENLVVSRRTVETYVERLLGKLDCQSRGEAAGVAARAGIIRPTPGGGVGDLHRLTRGSEPTWL</sequence>
<dbReference type="RefSeq" id="WP_104480416.1">
    <property type="nucleotide sequence ID" value="NZ_CP154825.1"/>
</dbReference>
<dbReference type="EMBL" id="PTIX01000010">
    <property type="protein sequence ID" value="PPK66443.1"/>
    <property type="molecule type" value="Genomic_DNA"/>
</dbReference>
<evidence type="ECO:0000259" key="4">
    <source>
        <dbReference type="PROSITE" id="PS50043"/>
    </source>
</evidence>
<feature type="domain" description="HTH luxR-type" evidence="4">
    <location>
        <begin position="252"/>
        <end position="317"/>
    </location>
</feature>
<evidence type="ECO:0000256" key="3">
    <source>
        <dbReference type="ARBA" id="ARBA00023163"/>
    </source>
</evidence>
<keyword evidence="6" id="KW-1185">Reference proteome</keyword>
<dbReference type="PANTHER" id="PTHR44688">
    <property type="entry name" value="DNA-BINDING TRANSCRIPTIONAL ACTIVATOR DEVR_DOSR"/>
    <property type="match status" value="1"/>
</dbReference>
<organism evidence="5 6">
    <name type="scientific">Actinokineospora auranticolor</name>
    <dbReference type="NCBI Taxonomy" id="155976"/>
    <lineage>
        <taxon>Bacteria</taxon>
        <taxon>Bacillati</taxon>
        <taxon>Actinomycetota</taxon>
        <taxon>Actinomycetes</taxon>
        <taxon>Pseudonocardiales</taxon>
        <taxon>Pseudonocardiaceae</taxon>
        <taxon>Actinokineospora</taxon>
    </lineage>
</organism>
<dbReference type="InterPro" id="IPR016032">
    <property type="entry name" value="Sig_transdc_resp-reg_C-effctor"/>
</dbReference>
<evidence type="ECO:0000313" key="5">
    <source>
        <dbReference type="EMBL" id="PPK66443.1"/>
    </source>
</evidence>
<dbReference type="GO" id="GO:0003677">
    <property type="term" value="F:DNA binding"/>
    <property type="evidence" value="ECO:0007669"/>
    <property type="project" value="UniProtKB-KW"/>
</dbReference>
<dbReference type="SMART" id="SM00421">
    <property type="entry name" value="HTH_LUXR"/>
    <property type="match status" value="1"/>
</dbReference>
<proteinExistence type="predicted"/>
<keyword evidence="1" id="KW-0805">Transcription regulation</keyword>
<name>A0A2S6GMP2_9PSEU</name>
<protein>
    <submittedName>
        <fullName evidence="5">Regulatory LuxR family protein</fullName>
    </submittedName>
</protein>
<comment type="caution">
    <text evidence="5">The sequence shown here is derived from an EMBL/GenBank/DDBJ whole genome shotgun (WGS) entry which is preliminary data.</text>
</comment>
<dbReference type="Proteomes" id="UP000239203">
    <property type="component" value="Unassembled WGS sequence"/>
</dbReference>
<dbReference type="CDD" id="cd06170">
    <property type="entry name" value="LuxR_C_like"/>
    <property type="match status" value="1"/>
</dbReference>
<dbReference type="PROSITE" id="PS50043">
    <property type="entry name" value="HTH_LUXR_2"/>
    <property type="match status" value="1"/>
</dbReference>
<gene>
    <name evidence="5" type="ORF">CLV40_110147</name>
</gene>
<dbReference type="InterPro" id="IPR036388">
    <property type="entry name" value="WH-like_DNA-bd_sf"/>
</dbReference>
<evidence type="ECO:0000256" key="2">
    <source>
        <dbReference type="ARBA" id="ARBA00023125"/>
    </source>
</evidence>
<dbReference type="Gene3D" id="1.10.10.10">
    <property type="entry name" value="Winged helix-like DNA-binding domain superfamily/Winged helix DNA-binding domain"/>
    <property type="match status" value="1"/>
</dbReference>
<evidence type="ECO:0000313" key="6">
    <source>
        <dbReference type="Proteomes" id="UP000239203"/>
    </source>
</evidence>
<dbReference type="InterPro" id="IPR000792">
    <property type="entry name" value="Tscrpt_reg_LuxR_C"/>
</dbReference>
<dbReference type="PRINTS" id="PR00038">
    <property type="entry name" value="HTHLUXR"/>
</dbReference>